<comment type="caution">
    <text evidence="6">The sequence shown here is derived from an EMBL/GenBank/DDBJ whole genome shotgun (WGS) entry which is preliminary data.</text>
</comment>
<evidence type="ECO:0000256" key="1">
    <source>
        <dbReference type="ARBA" id="ARBA00004141"/>
    </source>
</evidence>
<dbReference type="EMBL" id="JARKIE010000102">
    <property type="protein sequence ID" value="KAJ7685842.1"/>
    <property type="molecule type" value="Genomic_DNA"/>
</dbReference>
<feature type="transmembrane region" description="Helical" evidence="5">
    <location>
        <begin position="163"/>
        <end position="186"/>
    </location>
</feature>
<dbReference type="InterPro" id="IPR007568">
    <property type="entry name" value="RTA1"/>
</dbReference>
<reference evidence="6" key="1">
    <citation type="submission" date="2023-03" db="EMBL/GenBank/DDBJ databases">
        <title>Massive genome expansion in bonnet fungi (Mycena s.s.) driven by repeated elements and novel gene families across ecological guilds.</title>
        <authorList>
            <consortium name="Lawrence Berkeley National Laboratory"/>
            <person name="Harder C.B."/>
            <person name="Miyauchi S."/>
            <person name="Viragh M."/>
            <person name="Kuo A."/>
            <person name="Thoen E."/>
            <person name="Andreopoulos B."/>
            <person name="Lu D."/>
            <person name="Skrede I."/>
            <person name="Drula E."/>
            <person name="Henrissat B."/>
            <person name="Morin E."/>
            <person name="Kohler A."/>
            <person name="Barry K."/>
            <person name="LaButti K."/>
            <person name="Morin E."/>
            <person name="Salamov A."/>
            <person name="Lipzen A."/>
            <person name="Mereny Z."/>
            <person name="Hegedus B."/>
            <person name="Baldrian P."/>
            <person name="Stursova M."/>
            <person name="Weitz H."/>
            <person name="Taylor A."/>
            <person name="Grigoriev I.V."/>
            <person name="Nagy L.G."/>
            <person name="Martin F."/>
            <person name="Kauserud H."/>
        </authorList>
    </citation>
    <scope>NUCLEOTIDE SEQUENCE</scope>
    <source>
        <strain evidence="6">CBHHK067</strain>
    </source>
</reference>
<gene>
    <name evidence="6" type="ORF">B0H17DRAFT_1073068</name>
</gene>
<feature type="transmembrane region" description="Helical" evidence="5">
    <location>
        <begin position="213"/>
        <end position="234"/>
    </location>
</feature>
<name>A0AAD7DA93_MYCRO</name>
<keyword evidence="3 5" id="KW-1133">Transmembrane helix</keyword>
<keyword evidence="7" id="KW-1185">Reference proteome</keyword>
<feature type="transmembrane region" description="Helical" evidence="5">
    <location>
        <begin position="26"/>
        <end position="44"/>
    </location>
</feature>
<dbReference type="AlphaFoldDB" id="A0AAD7DA93"/>
<evidence type="ECO:0000313" key="6">
    <source>
        <dbReference type="EMBL" id="KAJ7685842.1"/>
    </source>
</evidence>
<evidence type="ECO:0000256" key="3">
    <source>
        <dbReference type="ARBA" id="ARBA00022989"/>
    </source>
</evidence>
<accession>A0AAD7DA93</accession>
<organism evidence="6 7">
    <name type="scientific">Mycena rosella</name>
    <name type="common">Pink bonnet</name>
    <name type="synonym">Agaricus rosellus</name>
    <dbReference type="NCBI Taxonomy" id="1033263"/>
    <lineage>
        <taxon>Eukaryota</taxon>
        <taxon>Fungi</taxon>
        <taxon>Dikarya</taxon>
        <taxon>Basidiomycota</taxon>
        <taxon>Agaricomycotina</taxon>
        <taxon>Agaricomycetes</taxon>
        <taxon>Agaricomycetidae</taxon>
        <taxon>Agaricales</taxon>
        <taxon>Marasmiineae</taxon>
        <taxon>Mycenaceae</taxon>
        <taxon>Mycena</taxon>
    </lineage>
</organism>
<keyword evidence="2 5" id="KW-0812">Transmembrane</keyword>
<keyword evidence="4 5" id="KW-0472">Membrane</keyword>
<proteinExistence type="predicted"/>
<dbReference type="PANTHER" id="PTHR31465">
    <property type="entry name" value="PROTEIN RTA1-RELATED"/>
    <property type="match status" value="1"/>
</dbReference>
<feature type="transmembrane region" description="Helical" evidence="5">
    <location>
        <begin position="89"/>
        <end position="108"/>
    </location>
</feature>
<evidence type="ECO:0000256" key="2">
    <source>
        <dbReference type="ARBA" id="ARBA00022692"/>
    </source>
</evidence>
<feature type="transmembrane region" description="Helical" evidence="5">
    <location>
        <begin position="129"/>
        <end position="151"/>
    </location>
</feature>
<evidence type="ECO:0000256" key="5">
    <source>
        <dbReference type="SAM" id="Phobius"/>
    </source>
</evidence>
<dbReference type="Pfam" id="PF04479">
    <property type="entry name" value="RTA1"/>
    <property type="match status" value="1"/>
</dbReference>
<protein>
    <submittedName>
        <fullName evidence="6">RTA1 like protein-domain-containing protein</fullName>
    </submittedName>
</protein>
<comment type="subcellular location">
    <subcellularLocation>
        <location evidence="1">Membrane</location>
        <topology evidence="1">Multi-pass membrane protein</topology>
    </subcellularLocation>
</comment>
<dbReference type="PANTHER" id="PTHR31465:SF9">
    <property type="entry name" value="SPHINGOID LONG-CHAIN BASE TRANSPORTER RSB1"/>
    <property type="match status" value="1"/>
</dbReference>
<evidence type="ECO:0000313" key="7">
    <source>
        <dbReference type="Proteomes" id="UP001221757"/>
    </source>
</evidence>
<dbReference type="GO" id="GO:0000324">
    <property type="term" value="C:fungal-type vacuole"/>
    <property type="evidence" value="ECO:0007669"/>
    <property type="project" value="TreeGrafter"/>
</dbReference>
<feature type="transmembrane region" description="Helical" evidence="5">
    <location>
        <begin position="249"/>
        <end position="269"/>
    </location>
</feature>
<feature type="transmembrane region" description="Helical" evidence="5">
    <location>
        <begin position="51"/>
        <end position="69"/>
    </location>
</feature>
<dbReference type="GO" id="GO:0005886">
    <property type="term" value="C:plasma membrane"/>
    <property type="evidence" value="ECO:0007669"/>
    <property type="project" value="TreeGrafter"/>
</dbReference>
<sequence length="301" mass="32904">MSSYNRTAASTVTTQQTAYGYVPHEGVAILFLTLFALSTLLHAAQAAYFRMWWLLPTACLCGVGELVGWSGRLWSSFSPRAGNPYMMQITTTIIAPTPLIAVNFILLARIIRRLGPAYSRLTPKWYTRIFLTCDLIALVVQGGGGGLAASSHKPKTIQLGGNIMLGGIIFQFCAICAYTACGLDFLRHYTSSRPVRPLISSAERGVLDARLKLMIAALGFSTFVLFIRSIYRIVELADGWTGTIITTEIWFNIFDGGMVTLAIWAMNIAHPGLLLGSARSADTREGMYMKQIPSSSRSSLV</sequence>
<evidence type="ECO:0000256" key="4">
    <source>
        <dbReference type="ARBA" id="ARBA00023136"/>
    </source>
</evidence>
<dbReference type="Proteomes" id="UP001221757">
    <property type="component" value="Unassembled WGS sequence"/>
</dbReference>